<dbReference type="HOGENOM" id="CLU_1210527_0_0_1"/>
<accession>A0A086T6Z4</accession>
<keyword evidence="2" id="KW-1185">Reference proteome</keyword>
<organism evidence="1 2">
    <name type="scientific">Hapsidospora chrysogenum (strain ATCC 11550 / CBS 779.69 / DSM 880 / IAM 14645 / JCM 23072 / IMI 49137)</name>
    <name type="common">Acremonium chrysogenum</name>
    <dbReference type="NCBI Taxonomy" id="857340"/>
    <lineage>
        <taxon>Eukaryota</taxon>
        <taxon>Fungi</taxon>
        <taxon>Dikarya</taxon>
        <taxon>Ascomycota</taxon>
        <taxon>Pezizomycotina</taxon>
        <taxon>Sordariomycetes</taxon>
        <taxon>Hypocreomycetidae</taxon>
        <taxon>Hypocreales</taxon>
        <taxon>Bionectriaceae</taxon>
        <taxon>Hapsidospora</taxon>
    </lineage>
</organism>
<dbReference type="Gene3D" id="3.30.70.100">
    <property type="match status" value="1"/>
</dbReference>
<comment type="caution">
    <text evidence="1">The sequence shown here is derived from an EMBL/GenBank/DDBJ whole genome shotgun (WGS) entry which is preliminary data.</text>
</comment>
<evidence type="ECO:0008006" key="3">
    <source>
        <dbReference type="Google" id="ProtNLM"/>
    </source>
</evidence>
<evidence type="ECO:0000313" key="1">
    <source>
        <dbReference type="EMBL" id="KFH45126.1"/>
    </source>
</evidence>
<proteinExistence type="predicted"/>
<dbReference type="InterPro" id="IPR011008">
    <property type="entry name" value="Dimeric_a/b-barrel"/>
</dbReference>
<sequence length="233" mass="26117">MSESIPVTERFYLFGNCNMVPDRYDDWQAAYDKLGEYVFANEPNTLSYYFGIPLEHADAPSRTDCMLAFEAYRSREDLYDVHLKSDAMLGGFLPNAGPAMSTGLDLTHYGAVGGFLDRSGKKTECGVMHDVQIQCRDKAARDELLGALTLLSSLVDDAQGPKGEDGEVLTFLGLKSLDNDTQARIYARYTSRETWEKFIRGTLMNKFWESVKPSVASMSARAYVPNGKGWLWK</sequence>
<dbReference type="OrthoDB" id="5328688at2759"/>
<protein>
    <recommendedName>
        <fullName evidence="3">ABM domain-containing protein</fullName>
    </recommendedName>
</protein>
<dbReference type="EMBL" id="JPKY01000037">
    <property type="protein sequence ID" value="KFH45126.1"/>
    <property type="molecule type" value="Genomic_DNA"/>
</dbReference>
<name>A0A086T6Z4_HAPC1</name>
<evidence type="ECO:0000313" key="2">
    <source>
        <dbReference type="Proteomes" id="UP000029964"/>
    </source>
</evidence>
<dbReference type="Proteomes" id="UP000029964">
    <property type="component" value="Unassembled WGS sequence"/>
</dbReference>
<reference evidence="2" key="1">
    <citation type="journal article" date="2014" name="Genome Announc.">
        <title>Genome sequence and annotation of Acremonium chrysogenum, producer of the beta-lactam antibiotic cephalosporin C.</title>
        <authorList>
            <person name="Terfehr D."/>
            <person name="Dahlmann T.A."/>
            <person name="Specht T."/>
            <person name="Zadra I."/>
            <person name="Kuernsteiner H."/>
            <person name="Kueck U."/>
        </authorList>
    </citation>
    <scope>NUCLEOTIDE SEQUENCE [LARGE SCALE GENOMIC DNA]</scope>
    <source>
        <strain evidence="2">ATCC 11550 / CBS 779.69 / DSM 880 / IAM 14645 / JCM 23072 / IMI 49137</strain>
    </source>
</reference>
<gene>
    <name evidence="1" type="ORF">ACRE_040800</name>
</gene>
<dbReference type="AlphaFoldDB" id="A0A086T6Z4"/>
<dbReference type="SUPFAM" id="SSF54909">
    <property type="entry name" value="Dimeric alpha+beta barrel"/>
    <property type="match status" value="1"/>
</dbReference>